<protein>
    <submittedName>
        <fullName evidence="1">Uncharacterized protein</fullName>
    </submittedName>
</protein>
<evidence type="ECO:0000313" key="1">
    <source>
        <dbReference type="EMBL" id="QDQ25108.1"/>
    </source>
</evidence>
<dbReference type="OrthoDB" id="9934704at2"/>
<organism evidence="1 2">
    <name type="scientific">Chitinimonas arctica</name>
    <dbReference type="NCBI Taxonomy" id="2594795"/>
    <lineage>
        <taxon>Bacteria</taxon>
        <taxon>Pseudomonadati</taxon>
        <taxon>Pseudomonadota</taxon>
        <taxon>Betaproteobacteria</taxon>
        <taxon>Neisseriales</taxon>
        <taxon>Chitinibacteraceae</taxon>
        <taxon>Chitinimonas</taxon>
    </lineage>
</organism>
<gene>
    <name evidence="1" type="ORF">FNU76_01355</name>
</gene>
<dbReference type="Proteomes" id="UP000317550">
    <property type="component" value="Chromosome"/>
</dbReference>
<dbReference type="RefSeq" id="WP_143856033.1">
    <property type="nucleotide sequence ID" value="NZ_CP041730.1"/>
</dbReference>
<reference evidence="2" key="1">
    <citation type="submission" date="2019-07" db="EMBL/GenBank/DDBJ databases">
        <title>Chitinimonas sp. nov., isolated from Ny-Alesund, arctica soil.</title>
        <authorList>
            <person name="Xu Q."/>
            <person name="Peng F."/>
        </authorList>
    </citation>
    <scope>NUCLEOTIDE SEQUENCE [LARGE SCALE GENOMIC DNA]</scope>
    <source>
        <strain evidence="2">R3-44</strain>
    </source>
</reference>
<keyword evidence="2" id="KW-1185">Reference proteome</keyword>
<accession>A0A516SAN8</accession>
<proteinExistence type="predicted"/>
<sequence length="79" mass="9018">MKIIAEQPWSHVLLERDGEWILTLMLHSGAVEHDLSVRLTEQERQAVQAQPASLAALLARIRDDRAAFRPREISPPVWP</sequence>
<name>A0A516SAN8_9NEIS</name>
<dbReference type="KEGG" id="cari:FNU76_01355"/>
<dbReference type="EMBL" id="CP041730">
    <property type="protein sequence ID" value="QDQ25108.1"/>
    <property type="molecule type" value="Genomic_DNA"/>
</dbReference>
<evidence type="ECO:0000313" key="2">
    <source>
        <dbReference type="Proteomes" id="UP000317550"/>
    </source>
</evidence>
<dbReference type="AlphaFoldDB" id="A0A516SAN8"/>